<dbReference type="Gene3D" id="3.20.20.300">
    <property type="entry name" value="Glycoside hydrolase, family 3, N-terminal domain"/>
    <property type="match status" value="1"/>
</dbReference>
<dbReference type="EC" id="3.2.1.52" evidence="3"/>
<comment type="similarity">
    <text evidence="2">Belongs to the glycosyl hydrolase 3 family.</text>
</comment>
<dbReference type="RefSeq" id="WP_119052881.1">
    <property type="nucleotide sequence ID" value="NZ_CP032157.1"/>
</dbReference>
<evidence type="ECO:0000256" key="6">
    <source>
        <dbReference type="SAM" id="SignalP"/>
    </source>
</evidence>
<feature type="domain" description="Beta-lactamase-related" evidence="7">
    <location>
        <begin position="588"/>
        <end position="951"/>
    </location>
</feature>
<dbReference type="AlphaFoldDB" id="A0A3B7MZ26"/>
<evidence type="ECO:0000256" key="4">
    <source>
        <dbReference type="ARBA" id="ARBA00022801"/>
    </source>
</evidence>
<dbReference type="GO" id="GO:0005975">
    <property type="term" value="P:carbohydrate metabolic process"/>
    <property type="evidence" value="ECO:0007669"/>
    <property type="project" value="InterPro"/>
</dbReference>
<evidence type="ECO:0000256" key="3">
    <source>
        <dbReference type="ARBA" id="ARBA00012663"/>
    </source>
</evidence>
<dbReference type="GO" id="GO:0004563">
    <property type="term" value="F:beta-N-acetylhexosaminidase activity"/>
    <property type="evidence" value="ECO:0007669"/>
    <property type="project" value="UniProtKB-EC"/>
</dbReference>
<dbReference type="KEGG" id="pseg:D3H65_24790"/>
<gene>
    <name evidence="9" type="ORF">D3H65_24790</name>
</gene>
<protein>
    <recommendedName>
        <fullName evidence="3">beta-N-acetylhexosaminidase</fullName>
        <ecNumber evidence="3">3.2.1.52</ecNumber>
    </recommendedName>
</protein>
<evidence type="ECO:0000256" key="2">
    <source>
        <dbReference type="ARBA" id="ARBA00005336"/>
    </source>
</evidence>
<evidence type="ECO:0000313" key="9">
    <source>
        <dbReference type="EMBL" id="AXY77005.1"/>
    </source>
</evidence>
<dbReference type="Proteomes" id="UP000263900">
    <property type="component" value="Chromosome"/>
</dbReference>
<accession>A0A3B7MZ26</accession>
<organism evidence="9 10">
    <name type="scientific">Paraflavitalea soli</name>
    <dbReference type="NCBI Taxonomy" id="2315862"/>
    <lineage>
        <taxon>Bacteria</taxon>
        <taxon>Pseudomonadati</taxon>
        <taxon>Bacteroidota</taxon>
        <taxon>Chitinophagia</taxon>
        <taxon>Chitinophagales</taxon>
        <taxon>Chitinophagaceae</taxon>
        <taxon>Paraflavitalea</taxon>
    </lineage>
</organism>
<proteinExistence type="inferred from homology"/>
<name>A0A3B7MZ26_9BACT</name>
<comment type="catalytic activity">
    <reaction evidence="1">
        <text>Hydrolysis of terminal non-reducing N-acetyl-D-hexosamine residues in N-acetyl-beta-D-hexosaminides.</text>
        <dbReference type="EC" id="3.2.1.52"/>
    </reaction>
</comment>
<dbReference type="PANTHER" id="PTHR30480">
    <property type="entry name" value="BETA-HEXOSAMINIDASE-RELATED"/>
    <property type="match status" value="1"/>
</dbReference>
<dbReference type="Gene3D" id="3.40.710.10">
    <property type="entry name" value="DD-peptidase/beta-lactamase superfamily"/>
    <property type="match status" value="1"/>
</dbReference>
<evidence type="ECO:0000259" key="7">
    <source>
        <dbReference type="Pfam" id="PF00144"/>
    </source>
</evidence>
<dbReference type="InterPro" id="IPR012338">
    <property type="entry name" value="Beta-lactam/transpept-like"/>
</dbReference>
<dbReference type="Pfam" id="PF00933">
    <property type="entry name" value="Glyco_hydro_3"/>
    <property type="match status" value="1"/>
</dbReference>
<keyword evidence="5" id="KW-0326">Glycosidase</keyword>
<dbReference type="InterPro" id="IPR017853">
    <property type="entry name" value="GH"/>
</dbReference>
<keyword evidence="4 9" id="KW-0378">Hydrolase</keyword>
<evidence type="ECO:0000313" key="10">
    <source>
        <dbReference type="Proteomes" id="UP000263900"/>
    </source>
</evidence>
<feature type="chain" id="PRO_5017621094" description="beta-N-acetylhexosaminidase" evidence="6">
    <location>
        <begin position="20"/>
        <end position="972"/>
    </location>
</feature>
<evidence type="ECO:0000259" key="8">
    <source>
        <dbReference type="Pfam" id="PF00933"/>
    </source>
</evidence>
<dbReference type="InterPro" id="IPR001466">
    <property type="entry name" value="Beta-lactam-related"/>
</dbReference>
<reference evidence="9 10" key="1">
    <citation type="submission" date="2018-09" db="EMBL/GenBank/DDBJ databases">
        <title>Genome sequencing of strain 6GH32-13.</title>
        <authorList>
            <person name="Weon H.-Y."/>
            <person name="Heo J."/>
            <person name="Kwon S.-W."/>
        </authorList>
    </citation>
    <scope>NUCLEOTIDE SEQUENCE [LARGE SCALE GENOMIC DNA]</scope>
    <source>
        <strain evidence="9 10">5GH32-13</strain>
    </source>
</reference>
<keyword evidence="10" id="KW-1185">Reference proteome</keyword>
<dbReference type="Pfam" id="PF00144">
    <property type="entry name" value="Beta-lactamase"/>
    <property type="match status" value="1"/>
</dbReference>
<dbReference type="InterPro" id="IPR036962">
    <property type="entry name" value="Glyco_hydro_3_N_sf"/>
</dbReference>
<evidence type="ECO:0000256" key="5">
    <source>
        <dbReference type="ARBA" id="ARBA00023295"/>
    </source>
</evidence>
<sequence>MKRILSFAIVVMTISTVQAQRSSFLPANQWVDSVFKTLTKEQKIAQLMVLRLSSIGPNRTVTFFDKEVEEAIRKYNIGSICLFQGGPVKQASLINYFQSFAQTPLLVCIDGENGLGMRMDSVQGLPRQMMMGAVQDPALIYQYGRVVGEQCKRIGIQVNYAPVVDVNNNPNNPVINDRSFGEDKYRVAEYGIQYMKGMQDAGTMACAKHFPGHGDVDVDSHYDLPVINKTKAQLDSLELYPFREMFTAGVGSVMIAHLAIPAIDNTANKPTSISKKNVTDLLRKEMKYEGLTFTDALEMKGVAKYYPDGESSVEALIAGNDMLCLPGDIPGSMEKILKAIKKRKLSWSAIDAHVKKVLRAKYQYGLANWQPVNTKNLTEDLNSKVGEMRRLIAEKALTLLRNDDYAIYPLTKGKRVAYVGFGLTKDNVFAEQVRKDYDAQVFYFDYKLDSSKVGPMLELFKNRYDAVIIGMHNYARYPANNFGISNAALSLVKGLQEQHKTITLAFGNPYLIKNFCDAKVLVACYEDDDITQTVAADMIAGRLVAKGKLPVTVCESFKYGDGIVAKRLLPMVPSGSLGFRQAQMNNAIDSIVQDAIRQQAIPGAVVLVAKDGKIVFERAYGYLTYDSTEPVYPETIYDLASVTKIMATTVSVMKLYDEGKLDLQKTLGDYLPWVKGSNKEGLKLWDIILHQAGLKSFIPFYKETVNATDGNGPNWAFYTQKPDSTHGVRVADRMFMRNDWVDTIYSRILASSLEPGNKYIYSDNDFIFLGKVVEAITGMPLEVYVKKTFYDKLDMTSTGFKPRERFPLSYIAPTEKEAGFRQQLIWGDVHDPGAAMFGGVAGHAGLFSNAYDLAVLSQVFLNGGVLNGQNFFSKATVDYFTAYHSDISRRGLGFDKPERDNATRKEPYPTLSASPLTFGHTGFTGTCFWIDPKYNLTYIFLSNRVNSPDPNKFGRISVRPKVHEAIYQALLH</sequence>
<dbReference type="EMBL" id="CP032157">
    <property type="protein sequence ID" value="AXY77005.1"/>
    <property type="molecule type" value="Genomic_DNA"/>
</dbReference>
<keyword evidence="6" id="KW-0732">Signal</keyword>
<dbReference type="GO" id="GO:0009254">
    <property type="term" value="P:peptidoglycan turnover"/>
    <property type="evidence" value="ECO:0007669"/>
    <property type="project" value="TreeGrafter"/>
</dbReference>
<dbReference type="OrthoDB" id="9805821at2"/>
<dbReference type="SUPFAM" id="SSF56601">
    <property type="entry name" value="beta-lactamase/transpeptidase-like"/>
    <property type="match status" value="1"/>
</dbReference>
<dbReference type="PANTHER" id="PTHR30480:SF13">
    <property type="entry name" value="BETA-HEXOSAMINIDASE"/>
    <property type="match status" value="1"/>
</dbReference>
<feature type="signal peptide" evidence="6">
    <location>
        <begin position="1"/>
        <end position="19"/>
    </location>
</feature>
<evidence type="ECO:0000256" key="1">
    <source>
        <dbReference type="ARBA" id="ARBA00001231"/>
    </source>
</evidence>
<feature type="domain" description="Glycoside hydrolase family 3 N-terminal" evidence="8">
    <location>
        <begin position="41"/>
        <end position="359"/>
    </location>
</feature>
<dbReference type="InterPro" id="IPR050226">
    <property type="entry name" value="NagZ_Beta-hexosaminidase"/>
</dbReference>
<dbReference type="InterPro" id="IPR001764">
    <property type="entry name" value="Glyco_hydro_3_N"/>
</dbReference>
<dbReference type="SUPFAM" id="SSF51445">
    <property type="entry name" value="(Trans)glycosidases"/>
    <property type="match status" value="1"/>
</dbReference>